<sequence length="66" mass="7526">AAIPVRPIKAIKGRGDVLGVKTWKGMEKCTLHVIPQKMKLFGDAQIDEEEKNERMAMRVLERFMGE</sequence>
<reference evidence="2" key="1">
    <citation type="submission" date="2012-08" db="EMBL/GenBank/DDBJ databases">
        <title>The Genome Sequence of Wuchereria bancrofti.</title>
        <authorList>
            <person name="Nutman T.B."/>
            <person name="Fink D.L."/>
            <person name="Russ C."/>
            <person name="Young S."/>
            <person name="Zeng Q."/>
            <person name="Koehrsen M."/>
            <person name="Alvarado L."/>
            <person name="Berlin A."/>
            <person name="Chapman S.B."/>
            <person name="Chen Z."/>
            <person name="Freedman E."/>
            <person name="Gellesch M."/>
            <person name="Goldberg J."/>
            <person name="Griggs A."/>
            <person name="Gujja S."/>
            <person name="Heilman E.R."/>
            <person name="Heiman D."/>
            <person name="Hepburn T."/>
            <person name="Howarth C."/>
            <person name="Jen D."/>
            <person name="Larson L."/>
            <person name="Lewis B."/>
            <person name="Mehta T."/>
            <person name="Park D."/>
            <person name="Pearson M."/>
            <person name="Roberts A."/>
            <person name="Saif S."/>
            <person name="Shea T."/>
            <person name="Shenoy N."/>
            <person name="Sisk P."/>
            <person name="Stolte C."/>
            <person name="Sykes S."/>
            <person name="Walk T."/>
            <person name="White J."/>
            <person name="Yandava C."/>
            <person name="Haas B."/>
            <person name="Henn M.R."/>
            <person name="Nusbaum C."/>
            <person name="Birren B."/>
        </authorList>
    </citation>
    <scope>NUCLEOTIDE SEQUENCE [LARGE SCALE GENOMIC DNA]</scope>
    <source>
        <strain evidence="2">NA</strain>
    </source>
</reference>
<dbReference type="EMBL" id="ADBV01012301">
    <property type="protein sequence ID" value="EJW74400.1"/>
    <property type="molecule type" value="Genomic_DNA"/>
</dbReference>
<accession>J9AJM0</accession>
<protein>
    <submittedName>
        <fullName evidence="1">Uncharacterized protein</fullName>
    </submittedName>
</protein>
<gene>
    <name evidence="1" type="ORF">WUBG_14691</name>
</gene>
<feature type="non-terminal residue" evidence="1">
    <location>
        <position position="1"/>
    </location>
</feature>
<dbReference type="AlphaFoldDB" id="J9AJM0"/>
<comment type="caution">
    <text evidence="1">The sequence shown here is derived from an EMBL/GenBank/DDBJ whole genome shotgun (WGS) entry which is preliminary data.</text>
</comment>
<dbReference type="Proteomes" id="UP000004810">
    <property type="component" value="Unassembled WGS sequence"/>
</dbReference>
<proteinExistence type="predicted"/>
<evidence type="ECO:0000313" key="2">
    <source>
        <dbReference type="Proteomes" id="UP000004810"/>
    </source>
</evidence>
<name>J9AJM0_WUCBA</name>
<evidence type="ECO:0000313" key="1">
    <source>
        <dbReference type="EMBL" id="EJW74400.1"/>
    </source>
</evidence>
<organism evidence="1 2">
    <name type="scientific">Wuchereria bancrofti</name>
    <dbReference type="NCBI Taxonomy" id="6293"/>
    <lineage>
        <taxon>Eukaryota</taxon>
        <taxon>Metazoa</taxon>
        <taxon>Ecdysozoa</taxon>
        <taxon>Nematoda</taxon>
        <taxon>Chromadorea</taxon>
        <taxon>Rhabditida</taxon>
        <taxon>Spirurina</taxon>
        <taxon>Spiruromorpha</taxon>
        <taxon>Filarioidea</taxon>
        <taxon>Onchocercidae</taxon>
        <taxon>Wuchereria</taxon>
    </lineage>
</organism>